<proteinExistence type="predicted"/>
<evidence type="ECO:0000313" key="2">
    <source>
        <dbReference type="Proteomes" id="UP000809431"/>
    </source>
</evidence>
<reference evidence="1 2" key="1">
    <citation type="submission" date="2021-01" db="EMBL/GenBank/DDBJ databases">
        <title>Draft Genome Sequence and Polyhydroxyalkanoate Biosynthetic Potential of Jeongeupia naejangsanensis Type Strain DSM 24253.</title>
        <authorList>
            <person name="Turrini P."/>
            <person name="Artuso I."/>
            <person name="Lugli G.A."/>
            <person name="Frangipani E."/>
            <person name="Ventura M."/>
            <person name="Visca P."/>
        </authorList>
    </citation>
    <scope>NUCLEOTIDE SEQUENCE [LARGE SCALE GENOMIC DNA]</scope>
    <source>
        <strain evidence="1 2">DSM 24253</strain>
    </source>
</reference>
<organism evidence="1 2">
    <name type="scientific">Jeongeupia naejangsanensis</name>
    <dbReference type="NCBI Taxonomy" id="613195"/>
    <lineage>
        <taxon>Bacteria</taxon>
        <taxon>Pseudomonadati</taxon>
        <taxon>Pseudomonadota</taxon>
        <taxon>Betaproteobacteria</taxon>
        <taxon>Neisseriales</taxon>
        <taxon>Chitinibacteraceae</taxon>
        <taxon>Jeongeupia</taxon>
    </lineage>
</organism>
<comment type="caution">
    <text evidence="1">The sequence shown here is derived from an EMBL/GenBank/DDBJ whole genome shotgun (WGS) entry which is preliminary data.</text>
</comment>
<name>A0ABS2BLU6_9NEIS</name>
<protein>
    <recommendedName>
        <fullName evidence="3">Globin</fullName>
    </recommendedName>
</protein>
<dbReference type="EMBL" id="JAESND010000005">
    <property type="protein sequence ID" value="MBM3116587.1"/>
    <property type="molecule type" value="Genomic_DNA"/>
</dbReference>
<dbReference type="InterPro" id="IPR009050">
    <property type="entry name" value="Globin-like_sf"/>
</dbReference>
<gene>
    <name evidence="1" type="ORF">JMJ54_12160</name>
</gene>
<dbReference type="Proteomes" id="UP000809431">
    <property type="component" value="Unassembled WGS sequence"/>
</dbReference>
<sequence>MQALASTIGYGRLQAVIDDFVDTLKQHPWFAVINARIPEFETLRRTLLAFWYAVLDGESYRLPPALPHFQAIDDHPVSKCEWRTVNALFAESIDRHLPPHLAASWRQRLDLVSQSLPLNG</sequence>
<evidence type="ECO:0008006" key="3">
    <source>
        <dbReference type="Google" id="ProtNLM"/>
    </source>
</evidence>
<evidence type="ECO:0000313" key="1">
    <source>
        <dbReference type="EMBL" id="MBM3116587.1"/>
    </source>
</evidence>
<accession>A0ABS2BLU6</accession>
<dbReference type="RefSeq" id="WP_203538828.1">
    <property type="nucleotide sequence ID" value="NZ_JAESND010000005.1"/>
</dbReference>
<keyword evidence="2" id="KW-1185">Reference proteome</keyword>
<dbReference type="Gene3D" id="1.10.490.10">
    <property type="entry name" value="Globins"/>
    <property type="match status" value="1"/>
</dbReference>
<dbReference type="SUPFAM" id="SSF46458">
    <property type="entry name" value="Globin-like"/>
    <property type="match status" value="1"/>
</dbReference>
<dbReference type="InterPro" id="IPR012292">
    <property type="entry name" value="Globin/Proto"/>
</dbReference>